<evidence type="ECO:0000313" key="2">
    <source>
        <dbReference type="EMBL" id="NNH25625.1"/>
    </source>
</evidence>
<evidence type="ECO:0000256" key="1">
    <source>
        <dbReference type="SAM" id="Phobius"/>
    </source>
</evidence>
<reference evidence="2 3" key="1">
    <citation type="submission" date="2020-04" db="EMBL/GenBank/DDBJ databases">
        <title>Acinetobacter Taxon 24.</title>
        <authorList>
            <person name="Nemec A."/>
            <person name="Radolfova-Krizova L."/>
            <person name="Higgins P.G."/>
            <person name="Spanelova P."/>
        </authorList>
    </citation>
    <scope>NUCLEOTIDE SEQUENCE [LARGE SCALE GENOMIC DNA]</scope>
    <source>
        <strain evidence="2 3">ANC 5084</strain>
    </source>
</reference>
<organism evidence="2 3">
    <name type="scientific">Acinetobacter terrestris</name>
    <dbReference type="NCBI Taxonomy" id="2529843"/>
    <lineage>
        <taxon>Bacteria</taxon>
        <taxon>Pseudomonadati</taxon>
        <taxon>Pseudomonadota</taxon>
        <taxon>Gammaproteobacteria</taxon>
        <taxon>Moraxellales</taxon>
        <taxon>Moraxellaceae</taxon>
        <taxon>Acinetobacter</taxon>
        <taxon>Acinetobacter Taxon 24</taxon>
    </lineage>
</organism>
<keyword evidence="1" id="KW-1133">Transmembrane helix</keyword>
<feature type="transmembrane region" description="Helical" evidence="1">
    <location>
        <begin position="215"/>
        <end position="232"/>
    </location>
</feature>
<keyword evidence="1" id="KW-0472">Membrane</keyword>
<protein>
    <recommendedName>
        <fullName evidence="4">ApeA N-terminal domain-containing protein</fullName>
    </recommendedName>
</protein>
<comment type="caution">
    <text evidence="2">The sequence shown here is derived from an EMBL/GenBank/DDBJ whole genome shotgun (WGS) entry which is preliminary data.</text>
</comment>
<gene>
    <name evidence="2" type="ORF">HLH15_03845</name>
</gene>
<dbReference type="Proteomes" id="UP000555322">
    <property type="component" value="Unassembled WGS sequence"/>
</dbReference>
<dbReference type="RefSeq" id="WP_171535798.1">
    <property type="nucleotide sequence ID" value="NZ_JABERJ010000007.1"/>
</dbReference>
<proteinExistence type="predicted"/>
<name>A0ABX1UV06_9GAMM</name>
<evidence type="ECO:0000313" key="3">
    <source>
        <dbReference type="Proteomes" id="UP000555322"/>
    </source>
</evidence>
<keyword evidence="1" id="KW-0812">Transmembrane</keyword>
<dbReference type="EMBL" id="JABERJ010000007">
    <property type="protein sequence ID" value="NNH25625.1"/>
    <property type="molecule type" value="Genomic_DNA"/>
</dbReference>
<accession>A0ABX1UV06</accession>
<sequence length="458" mass="53719">MSLDLWEKFENFKFNDYRIIKKGLLRNDQGKLFIYRDNESRLLLKAEGNANVQDFNFKDKTGKVAREEILIEFKHKYLDQKILVFALPINRILTQSNGENIYVDIYLVDEFEFIDSHSSIGAEYLIEFVDGLKIDHIFPHSMKMNEIHEKKYELYGANLEFIQKIINQNNSTRNSIKFEVEGNDVFIIKLDNEDKGVILYRINLDTGKRGKIRKIISYILGCPLIYFGYTFVNKYFAPSYSYLKNISTNESSLLKINFQLPIPLSLNALNVIESHFFQNLLNEFYAKYEEYDLGNIFFTYWIAVNSNSITAAVHYGSLIEKLQAKYMKIQNVSYSKILDKSVFKKMRKQLEGQVEAFELTDEQKEIFLNKIGNMNTYSQKDKMDFFCNDISLLRSDIEKLAWQQRNDAAHGNDISDINQAWKNTIILKELVNKFLLKLLTSSKFYISYLEGSPIIKRI</sequence>
<evidence type="ECO:0008006" key="4">
    <source>
        <dbReference type="Google" id="ProtNLM"/>
    </source>
</evidence>
<keyword evidence="3" id="KW-1185">Reference proteome</keyword>